<evidence type="ECO:0000313" key="1">
    <source>
        <dbReference type="EMBL" id="KAI4329417.1"/>
    </source>
</evidence>
<organism evidence="1 2">
    <name type="scientific">Bauhinia variegata</name>
    <name type="common">Purple orchid tree</name>
    <name type="synonym">Phanera variegata</name>
    <dbReference type="NCBI Taxonomy" id="167791"/>
    <lineage>
        <taxon>Eukaryota</taxon>
        <taxon>Viridiplantae</taxon>
        <taxon>Streptophyta</taxon>
        <taxon>Embryophyta</taxon>
        <taxon>Tracheophyta</taxon>
        <taxon>Spermatophyta</taxon>
        <taxon>Magnoliopsida</taxon>
        <taxon>eudicotyledons</taxon>
        <taxon>Gunneridae</taxon>
        <taxon>Pentapetalae</taxon>
        <taxon>rosids</taxon>
        <taxon>fabids</taxon>
        <taxon>Fabales</taxon>
        <taxon>Fabaceae</taxon>
        <taxon>Cercidoideae</taxon>
        <taxon>Cercideae</taxon>
        <taxon>Bauhiniinae</taxon>
        <taxon>Bauhinia</taxon>
    </lineage>
</organism>
<name>A0ACB9N0T0_BAUVA</name>
<keyword evidence="2" id="KW-1185">Reference proteome</keyword>
<accession>A0ACB9N0T0</accession>
<protein>
    <submittedName>
        <fullName evidence="1">Uncharacterized protein</fullName>
    </submittedName>
</protein>
<dbReference type="EMBL" id="CM039433">
    <property type="protein sequence ID" value="KAI4329417.1"/>
    <property type="molecule type" value="Genomic_DNA"/>
</dbReference>
<gene>
    <name evidence="1" type="ORF">L6164_021683</name>
</gene>
<comment type="caution">
    <text evidence="1">The sequence shown here is derived from an EMBL/GenBank/DDBJ whole genome shotgun (WGS) entry which is preliminary data.</text>
</comment>
<reference evidence="1 2" key="1">
    <citation type="journal article" date="2022" name="DNA Res.">
        <title>Chromosomal-level genome assembly of the orchid tree Bauhinia variegata (Leguminosae; Cercidoideae) supports the allotetraploid origin hypothesis of Bauhinia.</title>
        <authorList>
            <person name="Zhong Y."/>
            <person name="Chen Y."/>
            <person name="Zheng D."/>
            <person name="Pang J."/>
            <person name="Liu Y."/>
            <person name="Luo S."/>
            <person name="Meng S."/>
            <person name="Qian L."/>
            <person name="Wei D."/>
            <person name="Dai S."/>
            <person name="Zhou R."/>
        </authorList>
    </citation>
    <scope>NUCLEOTIDE SEQUENCE [LARGE SCALE GENOMIC DNA]</scope>
    <source>
        <strain evidence="1">BV-YZ2020</strain>
    </source>
</reference>
<dbReference type="Proteomes" id="UP000828941">
    <property type="component" value="Chromosome 8"/>
</dbReference>
<proteinExistence type="predicted"/>
<evidence type="ECO:0000313" key="2">
    <source>
        <dbReference type="Proteomes" id="UP000828941"/>
    </source>
</evidence>
<sequence>MLNLDLCINLNFTSALNCTLQKQQLSERFNVSIKDAATKNDQLAYDSRKASSGRGTSGGGNVDSRPNHAKNSAESGKIYWISYANLALIFLFPF</sequence>